<feature type="region of interest" description="Disordered" evidence="1">
    <location>
        <begin position="85"/>
        <end position="146"/>
    </location>
</feature>
<feature type="region of interest" description="Disordered" evidence="1">
    <location>
        <begin position="167"/>
        <end position="309"/>
    </location>
</feature>
<name>A0A7S0YQE5_9CHLO</name>
<organism evidence="2">
    <name type="scientific">Polytomella parva</name>
    <dbReference type="NCBI Taxonomy" id="51329"/>
    <lineage>
        <taxon>Eukaryota</taxon>
        <taxon>Viridiplantae</taxon>
        <taxon>Chlorophyta</taxon>
        <taxon>core chlorophytes</taxon>
        <taxon>Chlorophyceae</taxon>
        <taxon>CS clade</taxon>
        <taxon>Chlamydomonadales</taxon>
        <taxon>Chlamydomonadaceae</taxon>
        <taxon>Polytomella</taxon>
    </lineage>
</organism>
<feature type="compositionally biased region" description="Polar residues" evidence="1">
    <location>
        <begin position="188"/>
        <end position="199"/>
    </location>
</feature>
<feature type="compositionally biased region" description="Polar residues" evidence="1">
    <location>
        <begin position="263"/>
        <end position="273"/>
    </location>
</feature>
<dbReference type="AlphaFoldDB" id="A0A7S0YQE5"/>
<proteinExistence type="predicted"/>
<sequence length="350" mass="38874">MGITEDISVAIVKEYLKKEGFVDAYEAFKRNVEKVKYNESRELYKTLHVSKVSPYRTVLDNLVYSKLSEPLDEKKKEKEFPSILLEKSTDSVPSKPVRSSSKTRSEARYNKKEPEDHSFNASSFLKPKDLKSDQMKNTQGSVHTWSMALNNDTRGFEKIGLENKVSSRINSQEKSMMDEIPRFPRNVPTKSSENVISEPSDSDSDNEIPSNRNKSKPIFSSNQFTPTSNGRGVSASRVSSTQGGRDVDHPSGAARAFDGLGLSDSTKPSSRDNNFLYRSEGARSGAPNNDNNRPYSSRFSSKSSNMDDDEWKDRALEVFIETKLKKAPSHSIETSGHSAYGGGGGGARGI</sequence>
<feature type="compositionally biased region" description="Gly residues" evidence="1">
    <location>
        <begin position="339"/>
        <end position="350"/>
    </location>
</feature>
<protein>
    <recommendedName>
        <fullName evidence="3">LisH domain-containing protein</fullName>
    </recommendedName>
</protein>
<feature type="compositionally biased region" description="Basic and acidic residues" evidence="1">
    <location>
        <begin position="103"/>
        <end position="118"/>
    </location>
</feature>
<accession>A0A7S0YQE5</accession>
<feature type="compositionally biased region" description="Polar residues" evidence="1">
    <location>
        <begin position="286"/>
        <end position="295"/>
    </location>
</feature>
<feature type="compositionally biased region" description="Polar residues" evidence="1">
    <location>
        <begin position="135"/>
        <end position="146"/>
    </location>
</feature>
<evidence type="ECO:0000256" key="1">
    <source>
        <dbReference type="SAM" id="MobiDB-lite"/>
    </source>
</evidence>
<evidence type="ECO:0008006" key="3">
    <source>
        <dbReference type="Google" id="ProtNLM"/>
    </source>
</evidence>
<feature type="region of interest" description="Disordered" evidence="1">
    <location>
        <begin position="323"/>
        <end position="350"/>
    </location>
</feature>
<feature type="compositionally biased region" description="Polar residues" evidence="1">
    <location>
        <begin position="207"/>
        <end position="243"/>
    </location>
</feature>
<evidence type="ECO:0000313" key="2">
    <source>
        <dbReference type="EMBL" id="CAD8788047.1"/>
    </source>
</evidence>
<reference evidence="2" key="1">
    <citation type="submission" date="2021-01" db="EMBL/GenBank/DDBJ databases">
        <authorList>
            <person name="Corre E."/>
            <person name="Pelletier E."/>
            <person name="Niang G."/>
            <person name="Scheremetjew M."/>
            <person name="Finn R."/>
            <person name="Kale V."/>
            <person name="Holt S."/>
            <person name="Cochrane G."/>
            <person name="Meng A."/>
            <person name="Brown T."/>
            <person name="Cohen L."/>
        </authorList>
    </citation>
    <scope>NUCLEOTIDE SEQUENCE</scope>
    <source>
        <strain evidence="2">SAG 63-3</strain>
    </source>
</reference>
<gene>
    <name evidence="2" type="ORF">PPAR00522_LOCUS19345</name>
</gene>
<dbReference type="EMBL" id="HBFM01029769">
    <property type="protein sequence ID" value="CAD8788047.1"/>
    <property type="molecule type" value="Transcribed_RNA"/>
</dbReference>
<feature type="compositionally biased region" description="Low complexity" evidence="1">
    <location>
        <begin position="91"/>
        <end position="102"/>
    </location>
</feature>